<dbReference type="EMBL" id="JANIDW010000005">
    <property type="protein sequence ID" value="MCX5615308.1"/>
    <property type="molecule type" value="Genomic_DNA"/>
</dbReference>
<sequence>MEWYLSRIRLSRSPVVRVLEDTLKQPDAGHRRSAQHNMLWSAFATDPDQKRDFLWRAESDGSFITLSPRPPRDDNELFEKPVVKPFAPQLQAGDRLRFQLQVNATRMKRDTGKRVDVVLDALYPVVKEERAAKRMDLAQQEGQAWLARQGESAGFVLEDMQVEDYRVERLPRFDKRRGKEQPVFGILDLTGQLEVTDPQAFLERMGKGFGRAKAFGCGLMLIRRAI</sequence>
<dbReference type="NCBIfam" id="TIGR01907">
    <property type="entry name" value="casE_Cse3"/>
    <property type="match status" value="1"/>
</dbReference>
<dbReference type="RefSeq" id="WP_266107104.1">
    <property type="nucleotide sequence ID" value="NZ_JANIDW010000005.1"/>
</dbReference>
<keyword evidence="2" id="KW-1185">Reference proteome</keyword>
<dbReference type="SUPFAM" id="SSF117987">
    <property type="entry name" value="CRISPR-associated protein"/>
    <property type="match status" value="2"/>
</dbReference>
<dbReference type="Proteomes" id="UP001165648">
    <property type="component" value="Unassembled WGS sequence"/>
</dbReference>
<proteinExistence type="predicted"/>
<dbReference type="CDD" id="cd09727">
    <property type="entry name" value="Cas6_I-E"/>
    <property type="match status" value="1"/>
</dbReference>
<accession>A0ABT3W929</accession>
<name>A0ABT3W929_9PROT</name>
<dbReference type="Gene3D" id="3.30.70.1200">
    <property type="entry name" value="Crispr-associated protein, domain 1"/>
    <property type="match status" value="1"/>
</dbReference>
<organism evidence="1 2">
    <name type="scientific">Bombella saccharophila</name>
    <dbReference type="NCBI Taxonomy" id="2967338"/>
    <lineage>
        <taxon>Bacteria</taxon>
        <taxon>Pseudomonadati</taxon>
        <taxon>Pseudomonadota</taxon>
        <taxon>Alphaproteobacteria</taxon>
        <taxon>Acetobacterales</taxon>
        <taxon>Acetobacteraceae</taxon>
        <taxon>Bombella</taxon>
    </lineage>
</organism>
<dbReference type="Pfam" id="PF08798">
    <property type="entry name" value="CRISPR_assoc"/>
    <property type="match status" value="1"/>
</dbReference>
<dbReference type="InterPro" id="IPR010179">
    <property type="entry name" value="CRISPR-assoc_prot_Cse3"/>
</dbReference>
<dbReference type="Gene3D" id="3.30.70.1210">
    <property type="entry name" value="Crispr-associated protein, domain 2"/>
    <property type="match status" value="1"/>
</dbReference>
<gene>
    <name evidence="1" type="primary">cas6e</name>
    <name evidence="1" type="ORF">NQF64_08655</name>
</gene>
<comment type="caution">
    <text evidence="1">The sequence shown here is derived from an EMBL/GenBank/DDBJ whole genome shotgun (WGS) entry which is preliminary data.</text>
</comment>
<protein>
    <submittedName>
        <fullName evidence="1">Type I-E CRISPR-associated protein Cas6/Cse3/CasE</fullName>
    </submittedName>
</protein>
<evidence type="ECO:0000313" key="1">
    <source>
        <dbReference type="EMBL" id="MCX5615308.1"/>
    </source>
</evidence>
<evidence type="ECO:0000313" key="2">
    <source>
        <dbReference type="Proteomes" id="UP001165648"/>
    </source>
</evidence>
<dbReference type="SMART" id="SM01101">
    <property type="entry name" value="CRISPR_assoc"/>
    <property type="match status" value="1"/>
</dbReference>
<reference evidence="1 2" key="1">
    <citation type="submission" date="2022-07" db="EMBL/GenBank/DDBJ databases">
        <title>Bombella genomes.</title>
        <authorList>
            <person name="Harer L."/>
            <person name="Styblova S."/>
            <person name="Ehrmann M."/>
        </authorList>
    </citation>
    <scope>NUCLEOTIDE SEQUENCE [LARGE SCALE GENOMIC DNA]</scope>
    <source>
        <strain evidence="1 2">TMW 2.2558</strain>
    </source>
</reference>